<dbReference type="EMBL" id="JANAVB010021600">
    <property type="protein sequence ID" value="KAJ6825463.1"/>
    <property type="molecule type" value="Genomic_DNA"/>
</dbReference>
<dbReference type="GO" id="GO:0090615">
    <property type="term" value="P:mitochondrial mRNA processing"/>
    <property type="evidence" value="ECO:0007669"/>
    <property type="project" value="TreeGrafter"/>
</dbReference>
<accession>A0AAX6GAG0</accession>
<evidence type="ECO:0000313" key="2">
    <source>
        <dbReference type="EMBL" id="KAJ6825463.1"/>
    </source>
</evidence>
<dbReference type="GO" id="GO:0006315">
    <property type="term" value="P:homing of group II introns"/>
    <property type="evidence" value="ECO:0007669"/>
    <property type="project" value="TreeGrafter"/>
</dbReference>
<dbReference type="Proteomes" id="UP001140949">
    <property type="component" value="Unassembled WGS sequence"/>
</dbReference>
<dbReference type="CDD" id="cd01651">
    <property type="entry name" value="RT_G2_intron"/>
    <property type="match status" value="1"/>
</dbReference>
<dbReference type="GO" id="GO:0003964">
    <property type="term" value="F:RNA-directed DNA polymerase activity"/>
    <property type="evidence" value="ECO:0007669"/>
    <property type="project" value="TreeGrafter"/>
</dbReference>
<dbReference type="PANTHER" id="PTHR33642:SF4">
    <property type="entry name" value="COX1_OXI3 INTRON 1 PROTEIN-RELATED"/>
    <property type="match status" value="1"/>
</dbReference>
<protein>
    <recommendedName>
        <fullName evidence="1">Reverse transcriptase domain-containing protein</fullName>
    </recommendedName>
</protein>
<evidence type="ECO:0000313" key="3">
    <source>
        <dbReference type="Proteomes" id="UP001140949"/>
    </source>
</evidence>
<name>A0AAX6GAG0_IRIPA</name>
<keyword evidence="3" id="KW-1185">Reference proteome</keyword>
<dbReference type="Pfam" id="PF01348">
    <property type="entry name" value="Intron_maturas2"/>
    <property type="match status" value="1"/>
</dbReference>
<gene>
    <name evidence="2" type="ORF">M6B38_376270</name>
</gene>
<comment type="caution">
    <text evidence="2">The sequence shown here is derived from an EMBL/GenBank/DDBJ whole genome shotgun (WGS) entry which is preliminary data.</text>
</comment>
<dbReference type="PANTHER" id="PTHR33642">
    <property type="entry name" value="COX1/OXI3 INTRON 1 PROTEIN-RELATED"/>
    <property type="match status" value="1"/>
</dbReference>
<reference evidence="2" key="1">
    <citation type="journal article" date="2023" name="GigaByte">
        <title>Genome assembly of the bearded iris, Iris pallida Lam.</title>
        <authorList>
            <person name="Bruccoleri R.E."/>
            <person name="Oakeley E.J."/>
            <person name="Faust A.M.E."/>
            <person name="Altorfer M."/>
            <person name="Dessus-Babus S."/>
            <person name="Burckhardt D."/>
            <person name="Oertli M."/>
            <person name="Naumann U."/>
            <person name="Petersen F."/>
            <person name="Wong J."/>
        </authorList>
    </citation>
    <scope>NUCLEOTIDE SEQUENCE</scope>
    <source>
        <strain evidence="2">GSM-AAB239-AS_SAM_17_03QT</strain>
    </source>
</reference>
<dbReference type="PROSITE" id="PS50878">
    <property type="entry name" value="RT_POL"/>
    <property type="match status" value="1"/>
</dbReference>
<evidence type="ECO:0000259" key="1">
    <source>
        <dbReference type="PROSITE" id="PS50878"/>
    </source>
</evidence>
<dbReference type="InterPro" id="IPR024937">
    <property type="entry name" value="Domain_X"/>
</dbReference>
<sequence length="732" mass="84378">MRMTRTTLPLFDRPGLEAKILQLYSHGKFRSILRSAISSPPFLLSASLNLLSRSNPSPNPNPNPNDLSDRVRVRIQNLSLSLRNAADVDTFVASSSLKLLSSRKKGDSLVIPNLDLKIAIESVRIALDIIYEKRFATFAYGGRAGVGRHTAVRYLRSSVRNPTWWFRLALRRQPFDLRHVHRLTAVIGEKVDDPELVQLVESMFRSEVLRVEVGGVGNVKGFPQESDLNSILLNIYFDGLDREIQEIRGEVHRKNPRMDDSTVLHKPVRVHAVRYLDELLVITSGSKLLTMDIKERILKYIENKLELKVDRLGSSVHSAVSEKMDFMGFELQAVVPSVLHPPMSEKAMRAKKMYLKRKAARALEMKNARETVRKKLGLKILNHVFKKLKKCGGFKFDFRIESEVREIFREWGEGVVTEFFKSREECRDWHRMLTAGDFLSLKRVRDQLPQELVDSYDQLQDKVNEYMMPFKSKILEEEDSQDEEVEEDKKYAKRTVEDLTELRVRVNAPVELIRKAVKLAKFTNAMGRPRPIKLLLCLDDADIIKWYASVGRRWLDFFCCCRNIKMIKTVVNYHLRFSCLLTLAEKHESTKLEAIRHFTKDLKVAGNNDTKEIYFPTEREIRMMGDKDLSDPMPIDGALGLMLVRLAYNESSCPCLVHFCDRTDTVLYRVRLLQNRLNVDPLNEDKWVLGMGAIHESLNKKCLSLCSIHSSDLFLGRITLQDIDCTSFFDIE</sequence>
<feature type="domain" description="Reverse transcriptase" evidence="1">
    <location>
        <begin position="1"/>
        <end position="331"/>
    </location>
</feature>
<organism evidence="2 3">
    <name type="scientific">Iris pallida</name>
    <name type="common">Sweet iris</name>
    <dbReference type="NCBI Taxonomy" id="29817"/>
    <lineage>
        <taxon>Eukaryota</taxon>
        <taxon>Viridiplantae</taxon>
        <taxon>Streptophyta</taxon>
        <taxon>Embryophyta</taxon>
        <taxon>Tracheophyta</taxon>
        <taxon>Spermatophyta</taxon>
        <taxon>Magnoliopsida</taxon>
        <taxon>Liliopsida</taxon>
        <taxon>Asparagales</taxon>
        <taxon>Iridaceae</taxon>
        <taxon>Iridoideae</taxon>
        <taxon>Irideae</taxon>
        <taxon>Iris</taxon>
    </lineage>
</organism>
<dbReference type="InterPro" id="IPR000477">
    <property type="entry name" value="RT_dom"/>
</dbReference>
<dbReference type="AlphaFoldDB" id="A0AAX6GAG0"/>
<proteinExistence type="predicted"/>
<reference evidence="2" key="2">
    <citation type="submission" date="2023-04" db="EMBL/GenBank/DDBJ databases">
        <authorList>
            <person name="Bruccoleri R.E."/>
            <person name="Oakeley E.J."/>
            <person name="Faust A.-M."/>
            <person name="Dessus-Babus S."/>
            <person name="Altorfer M."/>
            <person name="Burckhardt D."/>
            <person name="Oertli M."/>
            <person name="Naumann U."/>
            <person name="Petersen F."/>
            <person name="Wong J."/>
        </authorList>
    </citation>
    <scope>NUCLEOTIDE SEQUENCE</scope>
    <source>
        <strain evidence="2">GSM-AAB239-AS_SAM_17_03QT</strain>
        <tissue evidence="2">Leaf</tissue>
    </source>
</reference>
<dbReference type="GO" id="GO:0005739">
    <property type="term" value="C:mitochondrion"/>
    <property type="evidence" value="ECO:0007669"/>
    <property type="project" value="TreeGrafter"/>
</dbReference>